<accession>A0A8J2ULF6</accession>
<dbReference type="Pfam" id="PF05420">
    <property type="entry name" value="BCSC_C"/>
    <property type="match status" value="1"/>
</dbReference>
<feature type="chain" id="PRO_5035248986" evidence="6">
    <location>
        <begin position="20"/>
        <end position="1335"/>
    </location>
</feature>
<dbReference type="Pfam" id="PF13432">
    <property type="entry name" value="TPR_16"/>
    <property type="match status" value="3"/>
</dbReference>
<comment type="pathway">
    <text evidence="1">Glycan metabolism; bacterial cellulose biosynthesis.</text>
</comment>
<dbReference type="PANTHER" id="PTHR45586">
    <property type="entry name" value="TPR REPEAT-CONTAINING PROTEIN PA4667"/>
    <property type="match status" value="1"/>
</dbReference>
<name>A0A8J2ULF6_9BURK</name>
<dbReference type="Pfam" id="PF14559">
    <property type="entry name" value="TPR_19"/>
    <property type="match status" value="2"/>
</dbReference>
<protein>
    <submittedName>
        <fullName evidence="8">Cellulose biosynthesis protein</fullName>
    </submittedName>
</protein>
<proteinExistence type="predicted"/>
<evidence type="ECO:0000256" key="4">
    <source>
        <dbReference type="ARBA" id="ARBA00022803"/>
    </source>
</evidence>
<evidence type="ECO:0000259" key="7">
    <source>
        <dbReference type="Pfam" id="PF05420"/>
    </source>
</evidence>
<feature type="signal peptide" evidence="6">
    <location>
        <begin position="1"/>
        <end position="19"/>
    </location>
</feature>
<dbReference type="GO" id="GO:0019867">
    <property type="term" value="C:outer membrane"/>
    <property type="evidence" value="ECO:0007669"/>
    <property type="project" value="InterPro"/>
</dbReference>
<keyword evidence="5" id="KW-0135">Cellulose biosynthesis</keyword>
<dbReference type="SMART" id="SM00028">
    <property type="entry name" value="TPR"/>
    <property type="match status" value="10"/>
</dbReference>
<sequence length="1335" mass="146985">MLALMLPLLVPIALPPALANAPVSQEENLRNLLQAARLWDGKDRPDIARDFLQKALLIRPDYADAILMLGMVELRTGRNNVALQLLQRLERVAPGSRQLAELRTSYRVATYDKEKLARMRLLARAGQIEEAEKLLRQLYPNGPPRGEAALEYYSIIGSAPRNAAQARAALARLYHETGDVRYRLGELNILADDYDTRHAAIRGYEELAESRSVNTRRLQESWRHNLYRLPNDAATVDAIRRYLKTFPDDQSMVTQIAAVEKNAAQEASVEAGGGSEIVLDRQAADPYIVARAQALDALNHGRFDAAERQLQQLLRARPNDDEVLGGLGLLNLRRGRHAEAEDYFVRAARAAGGSSRWNSLAGTARFWQYLAEADAYLEAERLLEAEAMVRNALALQPGSPDGLALLGNVRLAAGDPADAERLFRDALRREGDNGRAMRGLVSVLSRTERREEAYALLADFARRHPKEDMKYAGVHADLLREEADAELAAGRPGSAIQALEAAVVLQPDNAWHRFTLARLYASLDLPQLARQVMDDGVARLPADPEMRYARALNFISLGENARALDDLSRISERDRSEGMRSAEVRAALNLAIESARQRLAAGDADQARRIMGDAEYIATRADSMSATRQVVEAWFSLDQPERGLSLMRARLEPDSAVDDQLYFASLLNRAQRDAELAAWLPALTDAVAQQPPGDLLAGNAVRLHEIRSALQDRDLVRLVDSGRLEEARRMVAARAAGEQGDPSRRTLARQWLIVRKPEQAIPLLQGLVRRQSSDAESRSALAVAYHEAGDHAAARRETAELLTMTRADDLSSRIEIARLMIRIEDYSGAQQMLAALSAQAQNNPDILFLQGRAARGLGDYRQAMQYLKRSEAMSSTAHLTTQVAPEVARDLLPPQAPRQTEAVSSGQERPWNRLLTPMAGAAVPAAGDSLPVLTASGNPERDRAREEIAAIEERRQPRIEAGFDFLSKSSSDGTSTFHGREVPLVAWVPVGYDGHAFVHADRVELDAGNLPAARYDASLFGTVQLGGTDLPGDVPQRVSGTSVGVGYEKDRLRYDIGVIGFGFPVTNVVGGVQKEWRVGDIDYALGFARRPQVSSLLSYAGAVDPLSGRTWGGVTDNAVTARASTKVNDNYLFASAAYGLLRGRNTRDNDRLALRAGVDRDLYRTDRLIVNAGLTLSHLQYGNNQGFYTYGHGGYYSPQRSTGLSIPLQINGRTERLSYMLRASVSYSDTREDDADLYPNDPALQAQAVAAGSPYPAYYDSARHPGSKGGGMGHALRAVAEYRLTPHWTLGGRIDIDRSAYYTPNAALVYLRYHFKPQTGPVSLWPTTVTPYSRY</sequence>
<comment type="caution">
    <text evidence="8">The sequence shown here is derived from an EMBL/GenBank/DDBJ whole genome shotgun (WGS) entry which is preliminary data.</text>
</comment>
<keyword evidence="3" id="KW-0677">Repeat</keyword>
<dbReference type="InterPro" id="IPR003921">
    <property type="entry name" value="Cell_synth_C"/>
</dbReference>
<evidence type="ECO:0000256" key="6">
    <source>
        <dbReference type="SAM" id="SignalP"/>
    </source>
</evidence>
<dbReference type="PANTHER" id="PTHR45586:SF1">
    <property type="entry name" value="LIPOPOLYSACCHARIDE ASSEMBLY PROTEIN B"/>
    <property type="match status" value="1"/>
</dbReference>
<keyword evidence="2 6" id="KW-0732">Signal</keyword>
<evidence type="ECO:0000313" key="8">
    <source>
        <dbReference type="EMBL" id="GGC01173.1"/>
    </source>
</evidence>
<dbReference type="InterPro" id="IPR051012">
    <property type="entry name" value="CellSynth/LPSAsmb/PSIAsmb"/>
</dbReference>
<evidence type="ECO:0000256" key="5">
    <source>
        <dbReference type="ARBA" id="ARBA00022916"/>
    </source>
</evidence>
<keyword evidence="4" id="KW-0802">TPR repeat</keyword>
<evidence type="ECO:0000256" key="1">
    <source>
        <dbReference type="ARBA" id="ARBA00005186"/>
    </source>
</evidence>
<dbReference type="Gene3D" id="1.25.40.10">
    <property type="entry name" value="Tetratricopeptide repeat domain"/>
    <property type="match status" value="5"/>
</dbReference>
<keyword evidence="9" id="KW-1185">Reference proteome</keyword>
<evidence type="ECO:0000256" key="3">
    <source>
        <dbReference type="ARBA" id="ARBA00022737"/>
    </source>
</evidence>
<reference evidence="8" key="1">
    <citation type="journal article" date="2014" name="Int. J. Syst. Evol. Microbiol.">
        <title>Complete genome sequence of Corynebacterium casei LMG S-19264T (=DSM 44701T), isolated from a smear-ripened cheese.</title>
        <authorList>
            <consortium name="US DOE Joint Genome Institute (JGI-PGF)"/>
            <person name="Walter F."/>
            <person name="Albersmeier A."/>
            <person name="Kalinowski J."/>
            <person name="Ruckert C."/>
        </authorList>
    </citation>
    <scope>NUCLEOTIDE SEQUENCE</scope>
    <source>
        <strain evidence="8">CCM 7086</strain>
    </source>
</reference>
<dbReference type="UniPathway" id="UPA00694"/>
<gene>
    <name evidence="8" type="ORF">GCM10007205_08100</name>
</gene>
<dbReference type="InterPro" id="IPR019734">
    <property type="entry name" value="TPR_rpt"/>
</dbReference>
<evidence type="ECO:0000313" key="9">
    <source>
        <dbReference type="Proteomes" id="UP000620266"/>
    </source>
</evidence>
<dbReference type="EMBL" id="BMCG01000002">
    <property type="protein sequence ID" value="GGC01173.1"/>
    <property type="molecule type" value="Genomic_DNA"/>
</dbReference>
<evidence type="ECO:0000256" key="2">
    <source>
        <dbReference type="ARBA" id="ARBA00022729"/>
    </source>
</evidence>
<dbReference type="Proteomes" id="UP000620266">
    <property type="component" value="Unassembled WGS sequence"/>
</dbReference>
<organism evidence="8 9">
    <name type="scientific">Oxalicibacterium flavum</name>
    <dbReference type="NCBI Taxonomy" id="179467"/>
    <lineage>
        <taxon>Bacteria</taxon>
        <taxon>Pseudomonadati</taxon>
        <taxon>Pseudomonadota</taxon>
        <taxon>Betaproteobacteria</taxon>
        <taxon>Burkholderiales</taxon>
        <taxon>Oxalobacteraceae</taxon>
        <taxon>Oxalicibacterium</taxon>
    </lineage>
</organism>
<dbReference type="InterPro" id="IPR008410">
    <property type="entry name" value="BCSC_C"/>
</dbReference>
<dbReference type="InterPro" id="IPR011990">
    <property type="entry name" value="TPR-like_helical_dom_sf"/>
</dbReference>
<dbReference type="SUPFAM" id="SSF48452">
    <property type="entry name" value="TPR-like"/>
    <property type="match status" value="2"/>
</dbReference>
<dbReference type="GO" id="GO:0006011">
    <property type="term" value="P:UDP-alpha-D-glucose metabolic process"/>
    <property type="evidence" value="ECO:0007669"/>
    <property type="project" value="InterPro"/>
</dbReference>
<reference evidence="8" key="2">
    <citation type="submission" date="2020-09" db="EMBL/GenBank/DDBJ databases">
        <authorList>
            <person name="Sun Q."/>
            <person name="Sedlacek I."/>
        </authorList>
    </citation>
    <scope>NUCLEOTIDE SEQUENCE</scope>
    <source>
        <strain evidence="8">CCM 7086</strain>
    </source>
</reference>
<dbReference type="PRINTS" id="PR01441">
    <property type="entry name" value="CELLSNTHASEC"/>
</dbReference>
<feature type="domain" description="Cellulose synthase operon C C-terminal" evidence="7">
    <location>
        <begin position="979"/>
        <end position="1315"/>
    </location>
</feature>
<dbReference type="GO" id="GO:0030244">
    <property type="term" value="P:cellulose biosynthetic process"/>
    <property type="evidence" value="ECO:0007669"/>
    <property type="project" value="UniProtKB-KW"/>
</dbReference>